<dbReference type="RefSeq" id="WP_075833415.1">
    <property type="nucleotide sequence ID" value="NZ_MSTI01000092.1"/>
</dbReference>
<dbReference type="Gene3D" id="1.10.287.1260">
    <property type="match status" value="1"/>
</dbReference>
<dbReference type="SUPFAM" id="SSF82689">
    <property type="entry name" value="Mechanosensitive channel protein MscS (YggB), C-terminal domain"/>
    <property type="match status" value="1"/>
</dbReference>
<dbReference type="Gene3D" id="3.30.70.100">
    <property type="match status" value="1"/>
</dbReference>
<dbReference type="InterPro" id="IPR049142">
    <property type="entry name" value="MS_channel_1st"/>
</dbReference>
<dbReference type="Pfam" id="PF21088">
    <property type="entry name" value="MS_channel_1st"/>
    <property type="match status" value="1"/>
</dbReference>
<keyword evidence="12" id="KW-1185">Reference proteome</keyword>
<dbReference type="Pfam" id="PF21082">
    <property type="entry name" value="MS_channel_3rd"/>
    <property type="match status" value="1"/>
</dbReference>
<evidence type="ECO:0000256" key="2">
    <source>
        <dbReference type="ARBA" id="ARBA00008017"/>
    </source>
</evidence>
<feature type="domain" description="Mechanosensitive ion channel MscS" evidence="8">
    <location>
        <begin position="191"/>
        <end position="257"/>
    </location>
</feature>
<accession>A0A1U7NXM0</accession>
<evidence type="ECO:0000313" key="12">
    <source>
        <dbReference type="Proteomes" id="UP000186607"/>
    </source>
</evidence>
<evidence type="ECO:0000256" key="3">
    <source>
        <dbReference type="ARBA" id="ARBA00022475"/>
    </source>
</evidence>
<dbReference type="PANTHER" id="PTHR30221:SF1">
    <property type="entry name" value="SMALL-CONDUCTANCE MECHANOSENSITIVE CHANNEL"/>
    <property type="match status" value="1"/>
</dbReference>
<feature type="transmembrane region" description="Helical" evidence="7">
    <location>
        <begin position="108"/>
        <end position="126"/>
    </location>
</feature>
<dbReference type="SUPFAM" id="SSF50182">
    <property type="entry name" value="Sm-like ribonucleoproteins"/>
    <property type="match status" value="1"/>
</dbReference>
<dbReference type="STRING" id="249408.BOO71_0008191"/>
<dbReference type="OrthoDB" id="9809206at2"/>
<evidence type="ECO:0000256" key="1">
    <source>
        <dbReference type="ARBA" id="ARBA00004651"/>
    </source>
</evidence>
<gene>
    <name evidence="11" type="ORF">BOO71_0008191</name>
</gene>
<dbReference type="Gene3D" id="2.30.30.60">
    <property type="match status" value="1"/>
</dbReference>
<evidence type="ECO:0000313" key="11">
    <source>
        <dbReference type="EMBL" id="OLV17654.1"/>
    </source>
</evidence>
<dbReference type="InterPro" id="IPR049278">
    <property type="entry name" value="MS_channel_C"/>
</dbReference>
<feature type="transmembrane region" description="Helical" evidence="7">
    <location>
        <begin position="170"/>
        <end position="189"/>
    </location>
</feature>
<keyword evidence="6 7" id="KW-0472">Membrane</keyword>
<evidence type="ECO:0000259" key="10">
    <source>
        <dbReference type="Pfam" id="PF21088"/>
    </source>
</evidence>
<dbReference type="InterPro" id="IPR045275">
    <property type="entry name" value="MscS_archaea/bacteria_type"/>
</dbReference>
<dbReference type="Proteomes" id="UP000186607">
    <property type="component" value="Unassembled WGS sequence"/>
</dbReference>
<sequence length="383" mass="42427">MANQVDTSRLLGVDTISGIVDRAWTDTARAAAQYGPTLLLALALVALYSLVFWIISRVLHGAVKRVVPPDARSVTHRILRVVLRLTLLMLVLISVTALFPPLTRYGPAIFRVYALLLLLYVGWNLLDHLLHRQTLRWGLDASLELLMKNVVRVVWAMSGIYLIFEQFNVNLLPILGGLGVLGLAVGFAAQDILANLISGVTLLLDRPFRIGDWIRVKDQEGQVSGLTLRTTRIRTRDNEFVSIPNKDVAGAVVVNLTAGGPLRLNVLIGVEYKERVEDVRRILLDVMTAHPRTEKEPAPLLLVRELSASSVDVIMRFWVSEANIASYPVISMQIREAAKEALQAGGMSLPFPHLQVHIDGAKGLEAFLPVAPERLPLPQREEH</sequence>
<evidence type="ECO:0000259" key="9">
    <source>
        <dbReference type="Pfam" id="PF21082"/>
    </source>
</evidence>
<evidence type="ECO:0000256" key="7">
    <source>
        <dbReference type="SAM" id="Phobius"/>
    </source>
</evidence>
<protein>
    <submittedName>
        <fullName evidence="11">Small-conductance mechanosensitive channel</fullName>
    </submittedName>
</protein>
<dbReference type="InterPro" id="IPR006685">
    <property type="entry name" value="MscS_channel_2nd"/>
</dbReference>
<keyword evidence="4 7" id="KW-0812">Transmembrane</keyword>
<keyword evidence="3" id="KW-1003">Cell membrane</keyword>
<dbReference type="InterPro" id="IPR011014">
    <property type="entry name" value="MscS_channel_TM-2"/>
</dbReference>
<evidence type="ECO:0000256" key="4">
    <source>
        <dbReference type="ARBA" id="ARBA00022692"/>
    </source>
</evidence>
<feature type="transmembrane region" description="Helical" evidence="7">
    <location>
        <begin position="81"/>
        <end position="102"/>
    </location>
</feature>
<dbReference type="SUPFAM" id="SSF82861">
    <property type="entry name" value="Mechanosensitive channel protein MscS (YggB), transmembrane region"/>
    <property type="match status" value="1"/>
</dbReference>
<organism evidence="11 12">
    <name type="scientific">Deinococcus marmoris</name>
    <dbReference type="NCBI Taxonomy" id="249408"/>
    <lineage>
        <taxon>Bacteria</taxon>
        <taxon>Thermotogati</taxon>
        <taxon>Deinococcota</taxon>
        <taxon>Deinococci</taxon>
        <taxon>Deinococcales</taxon>
        <taxon>Deinococcaceae</taxon>
        <taxon>Deinococcus</taxon>
    </lineage>
</organism>
<dbReference type="InterPro" id="IPR011066">
    <property type="entry name" value="MscS_channel_C_sf"/>
</dbReference>
<evidence type="ECO:0000256" key="6">
    <source>
        <dbReference type="ARBA" id="ARBA00023136"/>
    </source>
</evidence>
<keyword evidence="5 7" id="KW-1133">Transmembrane helix</keyword>
<feature type="domain" description="Mechanosensitive ion channel transmembrane helices 2/3" evidence="10">
    <location>
        <begin position="151"/>
        <end position="190"/>
    </location>
</feature>
<proteinExistence type="inferred from homology"/>
<evidence type="ECO:0000256" key="5">
    <source>
        <dbReference type="ARBA" id="ARBA00022989"/>
    </source>
</evidence>
<dbReference type="EMBL" id="MSTI01000092">
    <property type="protein sequence ID" value="OLV17654.1"/>
    <property type="molecule type" value="Genomic_DNA"/>
</dbReference>
<feature type="domain" description="Mechanosensitive ion channel MscS C-terminal" evidence="9">
    <location>
        <begin position="267"/>
        <end position="346"/>
    </location>
</feature>
<dbReference type="Pfam" id="PF00924">
    <property type="entry name" value="MS_channel_2nd"/>
    <property type="match status" value="1"/>
</dbReference>
<dbReference type="PANTHER" id="PTHR30221">
    <property type="entry name" value="SMALL-CONDUCTANCE MECHANOSENSITIVE CHANNEL"/>
    <property type="match status" value="1"/>
</dbReference>
<dbReference type="InterPro" id="IPR023408">
    <property type="entry name" value="MscS_beta-dom_sf"/>
</dbReference>
<comment type="subcellular location">
    <subcellularLocation>
        <location evidence="1">Cell membrane</location>
        <topology evidence="1">Multi-pass membrane protein</topology>
    </subcellularLocation>
</comment>
<dbReference type="AlphaFoldDB" id="A0A1U7NXM0"/>
<comment type="caution">
    <text evidence="11">The sequence shown here is derived from an EMBL/GenBank/DDBJ whole genome shotgun (WGS) entry which is preliminary data.</text>
</comment>
<dbReference type="GO" id="GO:0008381">
    <property type="term" value="F:mechanosensitive monoatomic ion channel activity"/>
    <property type="evidence" value="ECO:0007669"/>
    <property type="project" value="InterPro"/>
</dbReference>
<dbReference type="GO" id="GO:0005886">
    <property type="term" value="C:plasma membrane"/>
    <property type="evidence" value="ECO:0007669"/>
    <property type="project" value="UniProtKB-SubCell"/>
</dbReference>
<evidence type="ECO:0000259" key="8">
    <source>
        <dbReference type="Pfam" id="PF00924"/>
    </source>
</evidence>
<feature type="transmembrane region" description="Helical" evidence="7">
    <location>
        <begin position="38"/>
        <end position="60"/>
    </location>
</feature>
<comment type="similarity">
    <text evidence="2">Belongs to the MscS (TC 1.A.23) family.</text>
</comment>
<name>A0A1U7NXM0_9DEIO</name>
<reference evidence="11 12" key="1">
    <citation type="submission" date="2017-01" db="EMBL/GenBank/DDBJ databases">
        <title>Genome Analysis of Deinococcus marmoris KOPRI26562.</title>
        <authorList>
            <person name="Kim J.H."/>
            <person name="Oh H.-M."/>
        </authorList>
    </citation>
    <scope>NUCLEOTIDE SEQUENCE [LARGE SCALE GENOMIC DNA]</scope>
    <source>
        <strain evidence="11 12">KOPRI26562</strain>
    </source>
</reference>
<dbReference type="InterPro" id="IPR010920">
    <property type="entry name" value="LSM_dom_sf"/>
</dbReference>